<dbReference type="GO" id="GO:0006508">
    <property type="term" value="P:proteolysis"/>
    <property type="evidence" value="ECO:0007669"/>
    <property type="project" value="InterPro"/>
</dbReference>
<dbReference type="Proteomes" id="UP000001882">
    <property type="component" value="Chromosome"/>
</dbReference>
<dbReference type="eggNOG" id="arCOG01890">
    <property type="taxonomic scope" value="Archaea"/>
</dbReference>
<keyword evidence="1" id="KW-0479">Metal-binding</keyword>
<dbReference type="STRING" id="304371.MCP_2519"/>
<gene>
    <name evidence="2" type="ordered locus">MCP_2519</name>
</gene>
<dbReference type="GO" id="GO:0046872">
    <property type="term" value="F:metal ion binding"/>
    <property type="evidence" value="ECO:0007669"/>
    <property type="project" value="UniProtKB-KW"/>
</dbReference>
<name>D1Z1L9_METPS</name>
<evidence type="ECO:0000313" key="2">
    <source>
        <dbReference type="EMBL" id="BAI62591.1"/>
    </source>
</evidence>
<reference evidence="2 3" key="2">
    <citation type="journal article" date="2008" name="Int. J. Syst. Evol. Microbiol.">
        <title>Methanocella paludicola gen. nov., sp. nov., a methane-producing archaeon, the first isolate of the lineage 'Rice Cluster I', and proposal of the new archaeal order Methanocellales ord. nov.</title>
        <authorList>
            <person name="Sakai S."/>
            <person name="Imachi H."/>
            <person name="Hanada S."/>
            <person name="Ohashi A."/>
            <person name="Harada H."/>
            <person name="Kamagata Y."/>
        </authorList>
    </citation>
    <scope>NUCLEOTIDE SEQUENCE [LARGE SCALE GENOMIC DNA]</scope>
    <source>
        <strain evidence="3">DSM 17711 / JCM 13418 / NBRC 101707 / SANAE</strain>
    </source>
</reference>
<dbReference type="PANTHER" id="PTHR34448">
    <property type="entry name" value="AMINOPEPTIDASE"/>
    <property type="match status" value="1"/>
</dbReference>
<dbReference type="InterPro" id="IPR052170">
    <property type="entry name" value="M29_Exopeptidase"/>
</dbReference>
<reference evidence="3" key="3">
    <citation type="journal article" date="2011" name="PLoS ONE">
        <title>Genome sequence of a mesophilic hydrogenotrophic methanogen Methanocella paludicola, the first cultivated representative of the order Methanocellales.</title>
        <authorList>
            <person name="Sakai S."/>
            <person name="Takaki Y."/>
            <person name="Shimamura S."/>
            <person name="Sekine M."/>
            <person name="Tajima T."/>
            <person name="Kosugi H."/>
            <person name="Ichikawa N."/>
            <person name="Tasumi E."/>
            <person name="Hiraki A.T."/>
            <person name="Shimizu A."/>
            <person name="Kato Y."/>
            <person name="Nishiko R."/>
            <person name="Mori K."/>
            <person name="Fujita N."/>
            <person name="Imachi H."/>
            <person name="Takai K."/>
        </authorList>
    </citation>
    <scope>NUCLEOTIDE SEQUENCE [LARGE SCALE GENOMIC DNA]</scope>
    <source>
        <strain evidence="3">DSM 17711 / JCM 13418 / NBRC 101707 / SANAE</strain>
    </source>
</reference>
<protein>
    <recommendedName>
        <fullName evidence="4">Leucyl aminopeptidase</fullName>
    </recommendedName>
</protein>
<evidence type="ECO:0000256" key="1">
    <source>
        <dbReference type="ARBA" id="ARBA00022723"/>
    </source>
</evidence>
<dbReference type="GO" id="GO:0004177">
    <property type="term" value="F:aminopeptidase activity"/>
    <property type="evidence" value="ECO:0007669"/>
    <property type="project" value="InterPro"/>
</dbReference>
<dbReference type="EMBL" id="AP011532">
    <property type="protein sequence ID" value="BAI62591.1"/>
    <property type="molecule type" value="Genomic_DNA"/>
</dbReference>
<dbReference type="AlphaFoldDB" id="D1Z1L9"/>
<dbReference type="Pfam" id="PF26233">
    <property type="entry name" value="NicX"/>
    <property type="match status" value="1"/>
</dbReference>
<organism evidence="2 3">
    <name type="scientific">Methanocella paludicola (strain DSM 17711 / JCM 13418 / NBRC 101707 / SANAE)</name>
    <dbReference type="NCBI Taxonomy" id="304371"/>
    <lineage>
        <taxon>Archaea</taxon>
        <taxon>Methanobacteriati</taxon>
        <taxon>Methanobacteriota</taxon>
        <taxon>Stenosarchaea group</taxon>
        <taxon>Methanomicrobia</taxon>
        <taxon>Methanocellales</taxon>
        <taxon>Methanocellaceae</taxon>
        <taxon>Methanocella</taxon>
    </lineage>
</organism>
<accession>D1Z1L9</accession>
<dbReference type="InterPro" id="IPR058739">
    <property type="entry name" value="NicX"/>
</dbReference>
<reference evidence="2 3" key="1">
    <citation type="journal article" date="2007" name="Appl. Environ. Microbiol.">
        <title>Isolation of key methanogens for global methane emission from rice paddy fields: a novel isolate affiliated with the clone cluster rice cluster I.</title>
        <authorList>
            <person name="Sakai S."/>
            <person name="Imachi H."/>
            <person name="Sekiguchi Y."/>
            <person name="Ohashi A."/>
            <person name="Harada H."/>
            <person name="Kamagata Y."/>
        </authorList>
    </citation>
    <scope>NUCLEOTIDE SEQUENCE [LARGE SCALE GENOMIC DNA]</scope>
    <source>
        <strain evidence="3">DSM 17711 / JCM 13418 / NBRC 101707 / SANAE</strain>
    </source>
</reference>
<proteinExistence type="predicted"/>
<dbReference type="InParanoid" id="D1Z1L9"/>
<evidence type="ECO:0000313" key="3">
    <source>
        <dbReference type="Proteomes" id="UP000001882"/>
    </source>
</evidence>
<keyword evidence="3" id="KW-1185">Reference proteome</keyword>
<dbReference type="GeneID" id="8682271"/>
<dbReference type="KEGG" id="mpd:MCP_2519"/>
<dbReference type="PANTHER" id="PTHR34448:SF1">
    <property type="entry name" value="BLL6088 PROTEIN"/>
    <property type="match status" value="1"/>
</dbReference>
<dbReference type="SUPFAM" id="SSF144052">
    <property type="entry name" value="Thermophilic metalloprotease-like"/>
    <property type="match status" value="1"/>
</dbReference>
<sequence length="351" mass="38522">MTKLSEAAMVAMRDVVGLREGEEVLIVTNFEGDVFPVARAIFDVTKELKGRPTMAVQEMKTTYTYAERLVLETIKAEPDVIVSLSANKMGKDPQGLMVGYVGKDGRKYDHIFDKLIDGDKRIRGFWSPTTSVEMFERCVALDYKEMQATAQRLKKAFEGAKEVHVKAPGGTDAYISIKGRRPMLDDGNFRLPGMGGNLPAGEVFISPAIAGVSGTIVFDGTVDLVPDAVIPKKPVKVVLKDGYVDKVTGGVEAKGLLKVIEKGEAMAREKGLKDEERNARHIGELGIGINYKAKMTGNLLEDEKVGRTVHFAIGANYDNDANAMIHQDCLVMRPNMWVDNKLVMKDGKLLV</sequence>
<dbReference type="RefSeq" id="WP_012901265.1">
    <property type="nucleotide sequence ID" value="NC_013665.1"/>
</dbReference>
<evidence type="ECO:0008006" key="4">
    <source>
        <dbReference type="Google" id="ProtNLM"/>
    </source>
</evidence>